<dbReference type="OrthoDB" id="6485510at2759"/>
<keyword evidence="11" id="KW-1207">Sterol metabolism</keyword>
<evidence type="ECO:0000256" key="8">
    <source>
        <dbReference type="ARBA" id="ARBA00023011"/>
    </source>
</evidence>
<keyword evidence="4 13" id="KW-0812">Transmembrane</keyword>
<keyword evidence="5" id="KW-0256">Endoplasmic reticulum</keyword>
<name>A0A9N9LUS2_9HELO</name>
<feature type="transmembrane region" description="Helical" evidence="13">
    <location>
        <begin position="80"/>
        <end position="104"/>
    </location>
</feature>
<dbReference type="InterPro" id="IPR005352">
    <property type="entry name" value="Erg28"/>
</dbReference>
<evidence type="ECO:0000256" key="11">
    <source>
        <dbReference type="ARBA" id="ARBA00023166"/>
    </source>
</evidence>
<dbReference type="EMBL" id="CAJVRM010000315">
    <property type="protein sequence ID" value="CAG8979480.1"/>
    <property type="molecule type" value="Genomic_DNA"/>
</dbReference>
<accession>A0A9N9LUS2</accession>
<evidence type="ECO:0000256" key="4">
    <source>
        <dbReference type="ARBA" id="ARBA00022692"/>
    </source>
</evidence>
<evidence type="ECO:0000256" key="12">
    <source>
        <dbReference type="ARBA" id="ARBA00023221"/>
    </source>
</evidence>
<dbReference type="PANTHER" id="PTHR15451">
    <property type="entry name" value="ERGOSTEROL BIOSYNTHETIC PROTEIN 28-RELATED"/>
    <property type="match status" value="1"/>
</dbReference>
<evidence type="ECO:0000256" key="2">
    <source>
        <dbReference type="ARBA" id="ARBA00005377"/>
    </source>
</evidence>
<evidence type="ECO:0000256" key="7">
    <source>
        <dbReference type="ARBA" id="ARBA00022989"/>
    </source>
</evidence>
<keyword evidence="6" id="KW-0752">Steroid biosynthesis</keyword>
<comment type="similarity">
    <text evidence="2">Belongs to the ERG28 family.</text>
</comment>
<keyword evidence="15" id="KW-1185">Reference proteome</keyword>
<sequence length="135" mass="15071">MASLLPSYDGLLPYWLLVVSSMAGMATTAAFISTENGSKMYNGPTASRQVSGLSTRLFGTWTSLAMMIRIYAAYNIDNKVAYDICMWSFVVVTAHFGSECWVYGTMRLGKETLPAFMVASLSYAWMFAQRKFYIT</sequence>
<evidence type="ECO:0000256" key="10">
    <source>
        <dbReference type="ARBA" id="ARBA00023136"/>
    </source>
</evidence>
<dbReference type="AlphaFoldDB" id="A0A9N9LUS2"/>
<evidence type="ECO:0000256" key="6">
    <source>
        <dbReference type="ARBA" id="ARBA00022955"/>
    </source>
</evidence>
<keyword evidence="12" id="KW-0753">Steroid metabolism</keyword>
<evidence type="ECO:0000313" key="15">
    <source>
        <dbReference type="Proteomes" id="UP000701801"/>
    </source>
</evidence>
<keyword evidence="8" id="KW-0756">Sterol biosynthesis</keyword>
<proteinExistence type="inferred from homology"/>
<feature type="transmembrane region" description="Helical" evidence="13">
    <location>
        <begin position="12"/>
        <end position="32"/>
    </location>
</feature>
<protein>
    <recommendedName>
        <fullName evidence="16">Ergosterol biosynthetic protein 28</fullName>
    </recommendedName>
</protein>
<dbReference type="GO" id="GO:0016126">
    <property type="term" value="P:sterol biosynthetic process"/>
    <property type="evidence" value="ECO:0007669"/>
    <property type="project" value="UniProtKB-KW"/>
</dbReference>
<comment type="subcellular location">
    <subcellularLocation>
        <location evidence="1">Endoplasmic reticulum membrane</location>
        <topology evidence="1">Multi-pass membrane protein</topology>
    </subcellularLocation>
</comment>
<evidence type="ECO:0000256" key="1">
    <source>
        <dbReference type="ARBA" id="ARBA00004477"/>
    </source>
</evidence>
<keyword evidence="3" id="KW-0444">Lipid biosynthesis</keyword>
<dbReference type="GO" id="GO:0005789">
    <property type="term" value="C:endoplasmic reticulum membrane"/>
    <property type="evidence" value="ECO:0007669"/>
    <property type="project" value="UniProtKB-SubCell"/>
</dbReference>
<keyword evidence="9" id="KW-0443">Lipid metabolism</keyword>
<evidence type="ECO:0000256" key="13">
    <source>
        <dbReference type="SAM" id="Phobius"/>
    </source>
</evidence>
<dbReference type="Proteomes" id="UP000701801">
    <property type="component" value="Unassembled WGS sequence"/>
</dbReference>
<organism evidence="14 15">
    <name type="scientific">Hymenoscyphus albidus</name>
    <dbReference type="NCBI Taxonomy" id="595503"/>
    <lineage>
        <taxon>Eukaryota</taxon>
        <taxon>Fungi</taxon>
        <taxon>Dikarya</taxon>
        <taxon>Ascomycota</taxon>
        <taxon>Pezizomycotina</taxon>
        <taxon>Leotiomycetes</taxon>
        <taxon>Helotiales</taxon>
        <taxon>Helotiaceae</taxon>
        <taxon>Hymenoscyphus</taxon>
    </lineage>
</organism>
<keyword evidence="7 13" id="KW-1133">Transmembrane helix</keyword>
<gene>
    <name evidence="14" type="ORF">HYALB_00012080</name>
</gene>
<comment type="caution">
    <text evidence="14">The sequence shown here is derived from an EMBL/GenBank/DDBJ whole genome shotgun (WGS) entry which is preliminary data.</text>
</comment>
<dbReference type="PANTHER" id="PTHR15451:SF19">
    <property type="entry name" value="ERGOSTEROL BIOSYNTHETIC PROTEIN 28 HOMOLOG"/>
    <property type="match status" value="1"/>
</dbReference>
<evidence type="ECO:0008006" key="16">
    <source>
        <dbReference type="Google" id="ProtNLM"/>
    </source>
</evidence>
<reference evidence="14" key="1">
    <citation type="submission" date="2021-07" db="EMBL/GenBank/DDBJ databases">
        <authorList>
            <person name="Durling M."/>
        </authorList>
    </citation>
    <scope>NUCLEOTIDE SEQUENCE</scope>
</reference>
<keyword evidence="10 13" id="KW-0472">Membrane</keyword>
<dbReference type="Pfam" id="PF03694">
    <property type="entry name" value="Erg28"/>
    <property type="match status" value="1"/>
</dbReference>
<feature type="transmembrane region" description="Helical" evidence="13">
    <location>
        <begin position="53"/>
        <end position="74"/>
    </location>
</feature>
<evidence type="ECO:0000256" key="9">
    <source>
        <dbReference type="ARBA" id="ARBA00023098"/>
    </source>
</evidence>
<evidence type="ECO:0000313" key="14">
    <source>
        <dbReference type="EMBL" id="CAG8979480.1"/>
    </source>
</evidence>
<evidence type="ECO:0000256" key="5">
    <source>
        <dbReference type="ARBA" id="ARBA00022824"/>
    </source>
</evidence>
<evidence type="ECO:0000256" key="3">
    <source>
        <dbReference type="ARBA" id="ARBA00022516"/>
    </source>
</evidence>
<dbReference type="GO" id="GO:0030674">
    <property type="term" value="F:protein-macromolecule adaptor activity"/>
    <property type="evidence" value="ECO:0007669"/>
    <property type="project" value="TreeGrafter"/>
</dbReference>